<name>A0A9R1WV94_LACSA</name>
<evidence type="ECO:0000313" key="1">
    <source>
        <dbReference type="EMBL" id="KAJ0188871.1"/>
    </source>
</evidence>
<accession>A0A9R1WV94</accession>
<dbReference type="Proteomes" id="UP000235145">
    <property type="component" value="Unassembled WGS sequence"/>
</dbReference>
<protein>
    <submittedName>
        <fullName evidence="1">Uncharacterized protein</fullName>
    </submittedName>
</protein>
<dbReference type="EMBL" id="NBSK02000009">
    <property type="protein sequence ID" value="KAJ0188871.1"/>
    <property type="molecule type" value="Genomic_DNA"/>
</dbReference>
<keyword evidence="2" id="KW-1185">Reference proteome</keyword>
<sequence>MLLKKKTSQMTKLQKKSFLWPKSLNLTLMHQMKVLELLQLIILKLLQILIKTPQRKTLLFEKYLSHLKKEKTCISLTTIFFTLKKKNLLIMLDAFILFKRKMSFFSLQYHKNY</sequence>
<gene>
    <name evidence="1" type="ORF">LSAT_V11C900474890</name>
</gene>
<organism evidence="1 2">
    <name type="scientific">Lactuca sativa</name>
    <name type="common">Garden lettuce</name>
    <dbReference type="NCBI Taxonomy" id="4236"/>
    <lineage>
        <taxon>Eukaryota</taxon>
        <taxon>Viridiplantae</taxon>
        <taxon>Streptophyta</taxon>
        <taxon>Embryophyta</taxon>
        <taxon>Tracheophyta</taxon>
        <taxon>Spermatophyta</taxon>
        <taxon>Magnoliopsida</taxon>
        <taxon>eudicotyledons</taxon>
        <taxon>Gunneridae</taxon>
        <taxon>Pentapetalae</taxon>
        <taxon>asterids</taxon>
        <taxon>campanulids</taxon>
        <taxon>Asterales</taxon>
        <taxon>Asteraceae</taxon>
        <taxon>Cichorioideae</taxon>
        <taxon>Cichorieae</taxon>
        <taxon>Lactucinae</taxon>
        <taxon>Lactuca</taxon>
    </lineage>
</organism>
<proteinExistence type="predicted"/>
<dbReference type="AlphaFoldDB" id="A0A9R1WV94"/>
<reference evidence="1 2" key="1">
    <citation type="journal article" date="2017" name="Nat. Commun.">
        <title>Genome assembly with in vitro proximity ligation data and whole-genome triplication in lettuce.</title>
        <authorList>
            <person name="Reyes-Chin-Wo S."/>
            <person name="Wang Z."/>
            <person name="Yang X."/>
            <person name="Kozik A."/>
            <person name="Arikit S."/>
            <person name="Song C."/>
            <person name="Xia L."/>
            <person name="Froenicke L."/>
            <person name="Lavelle D.O."/>
            <person name="Truco M.J."/>
            <person name="Xia R."/>
            <person name="Zhu S."/>
            <person name="Xu C."/>
            <person name="Xu H."/>
            <person name="Xu X."/>
            <person name="Cox K."/>
            <person name="Korf I."/>
            <person name="Meyers B.C."/>
            <person name="Michelmore R.W."/>
        </authorList>
    </citation>
    <scope>NUCLEOTIDE SEQUENCE [LARGE SCALE GENOMIC DNA]</scope>
    <source>
        <strain evidence="2">cv. Salinas</strain>
        <tissue evidence="1">Seedlings</tissue>
    </source>
</reference>
<evidence type="ECO:0000313" key="2">
    <source>
        <dbReference type="Proteomes" id="UP000235145"/>
    </source>
</evidence>
<comment type="caution">
    <text evidence="1">The sequence shown here is derived from an EMBL/GenBank/DDBJ whole genome shotgun (WGS) entry which is preliminary data.</text>
</comment>